<dbReference type="GO" id="GO:0008270">
    <property type="term" value="F:zinc ion binding"/>
    <property type="evidence" value="ECO:0007669"/>
    <property type="project" value="TreeGrafter"/>
</dbReference>
<dbReference type="Proteomes" id="UP000013827">
    <property type="component" value="Unassembled WGS sequence"/>
</dbReference>
<evidence type="ECO:0000313" key="9">
    <source>
        <dbReference type="Proteomes" id="UP000013827"/>
    </source>
</evidence>
<sequence length="159" mass="17338">MPPTQQEAEAAIRTLIEYMGDDPNREGLKSSPRRSAKALRFLTAGYGVDVEVHTLQKGGAAAVSGIEIYSLCEHHLLPFFGTRVELSQPPSRVVGLSKLARVANAFARRLQIQARTGASQCPSLARQVLQPRGIRVVLECTHMCMSMRGVQQPRAVTAT</sequence>
<dbReference type="GO" id="GO:0005737">
    <property type="term" value="C:cytoplasm"/>
    <property type="evidence" value="ECO:0007669"/>
    <property type="project" value="TreeGrafter"/>
</dbReference>
<evidence type="ECO:0000256" key="6">
    <source>
        <dbReference type="ARBA" id="ARBA00030854"/>
    </source>
</evidence>
<dbReference type="GO" id="GO:0046654">
    <property type="term" value="P:tetrahydrofolate biosynthetic process"/>
    <property type="evidence" value="ECO:0007669"/>
    <property type="project" value="InterPro"/>
</dbReference>
<comment type="similarity">
    <text evidence="2">Belongs to the GTP cyclohydrolase I family.</text>
</comment>
<evidence type="ECO:0000256" key="4">
    <source>
        <dbReference type="ARBA" id="ARBA00017272"/>
    </source>
</evidence>
<dbReference type="Pfam" id="PF01227">
    <property type="entry name" value="GTP_cyclohydroI"/>
    <property type="match status" value="1"/>
</dbReference>
<comment type="pathway">
    <text evidence="1">Cofactor biosynthesis; 7,8-dihydroneopterin triphosphate biosynthesis; 7,8-dihydroneopterin triphosphate from GTP: step 1/1.</text>
</comment>
<evidence type="ECO:0000256" key="3">
    <source>
        <dbReference type="ARBA" id="ARBA00012715"/>
    </source>
</evidence>
<dbReference type="Gene3D" id="1.10.286.10">
    <property type="match status" value="1"/>
</dbReference>
<reference evidence="9" key="1">
    <citation type="journal article" date="2013" name="Nature">
        <title>Pan genome of the phytoplankton Emiliania underpins its global distribution.</title>
        <authorList>
            <person name="Read B.A."/>
            <person name="Kegel J."/>
            <person name="Klute M.J."/>
            <person name="Kuo A."/>
            <person name="Lefebvre S.C."/>
            <person name="Maumus F."/>
            <person name="Mayer C."/>
            <person name="Miller J."/>
            <person name="Monier A."/>
            <person name="Salamov A."/>
            <person name="Young J."/>
            <person name="Aguilar M."/>
            <person name="Claverie J.M."/>
            <person name="Frickenhaus S."/>
            <person name="Gonzalez K."/>
            <person name="Herman E.K."/>
            <person name="Lin Y.C."/>
            <person name="Napier J."/>
            <person name="Ogata H."/>
            <person name="Sarno A.F."/>
            <person name="Shmutz J."/>
            <person name="Schroeder D."/>
            <person name="de Vargas C."/>
            <person name="Verret F."/>
            <person name="von Dassow P."/>
            <person name="Valentin K."/>
            <person name="Van de Peer Y."/>
            <person name="Wheeler G."/>
            <person name="Dacks J.B."/>
            <person name="Delwiche C.F."/>
            <person name="Dyhrman S.T."/>
            <person name="Glockner G."/>
            <person name="John U."/>
            <person name="Richards T."/>
            <person name="Worden A.Z."/>
            <person name="Zhang X."/>
            <person name="Grigoriev I.V."/>
            <person name="Allen A.E."/>
            <person name="Bidle K."/>
            <person name="Borodovsky M."/>
            <person name="Bowler C."/>
            <person name="Brownlee C."/>
            <person name="Cock J.M."/>
            <person name="Elias M."/>
            <person name="Gladyshev V.N."/>
            <person name="Groth M."/>
            <person name="Guda C."/>
            <person name="Hadaegh A."/>
            <person name="Iglesias-Rodriguez M.D."/>
            <person name="Jenkins J."/>
            <person name="Jones B.M."/>
            <person name="Lawson T."/>
            <person name="Leese F."/>
            <person name="Lindquist E."/>
            <person name="Lobanov A."/>
            <person name="Lomsadze A."/>
            <person name="Malik S.B."/>
            <person name="Marsh M.E."/>
            <person name="Mackinder L."/>
            <person name="Mock T."/>
            <person name="Mueller-Roeber B."/>
            <person name="Pagarete A."/>
            <person name="Parker M."/>
            <person name="Probert I."/>
            <person name="Quesneville H."/>
            <person name="Raines C."/>
            <person name="Rensing S.A."/>
            <person name="Riano-Pachon D.M."/>
            <person name="Richier S."/>
            <person name="Rokitta S."/>
            <person name="Shiraiwa Y."/>
            <person name="Soanes D.M."/>
            <person name="van der Giezen M."/>
            <person name="Wahlund T.M."/>
            <person name="Williams B."/>
            <person name="Wilson W."/>
            <person name="Wolfe G."/>
            <person name="Wurch L.L."/>
        </authorList>
    </citation>
    <scope>NUCLEOTIDE SEQUENCE</scope>
</reference>
<organism evidence="8 9">
    <name type="scientific">Emiliania huxleyi (strain CCMP1516)</name>
    <dbReference type="NCBI Taxonomy" id="280463"/>
    <lineage>
        <taxon>Eukaryota</taxon>
        <taxon>Haptista</taxon>
        <taxon>Haptophyta</taxon>
        <taxon>Prymnesiophyceae</taxon>
        <taxon>Isochrysidales</taxon>
        <taxon>Noelaerhabdaceae</taxon>
        <taxon>Emiliania</taxon>
    </lineage>
</organism>
<keyword evidence="5" id="KW-0378">Hydrolase</keyword>
<dbReference type="InterPro" id="IPR043133">
    <property type="entry name" value="GTP-CH-I_C/QueF"/>
</dbReference>
<dbReference type="AlphaFoldDB" id="A0A0D3JXC0"/>
<protein>
    <recommendedName>
        <fullName evidence="4">GTP cyclohydrolase 1</fullName>
        <ecNumber evidence="3">3.5.4.16</ecNumber>
    </recommendedName>
    <alternativeName>
        <fullName evidence="6">GTP cyclohydrolase I</fullName>
    </alternativeName>
</protein>
<dbReference type="STRING" id="2903.R1ENC4"/>
<dbReference type="SUPFAM" id="SSF55620">
    <property type="entry name" value="Tetrahydrobiopterin biosynthesis enzymes-like"/>
    <property type="match status" value="1"/>
</dbReference>
<dbReference type="InterPro" id="IPR043134">
    <property type="entry name" value="GTP-CH-I_N"/>
</dbReference>
<dbReference type="UniPathway" id="UPA00848">
    <property type="reaction ID" value="UER00151"/>
</dbReference>
<dbReference type="PANTHER" id="PTHR11109:SF7">
    <property type="entry name" value="GTP CYCLOHYDROLASE 1"/>
    <property type="match status" value="1"/>
</dbReference>
<dbReference type="InterPro" id="IPR020602">
    <property type="entry name" value="GTP_CycHdrlase_I_dom"/>
</dbReference>
<evidence type="ECO:0000256" key="2">
    <source>
        <dbReference type="ARBA" id="ARBA00008085"/>
    </source>
</evidence>
<keyword evidence="9" id="KW-1185">Reference proteome</keyword>
<name>A0A0D3JXC0_EMIH1</name>
<dbReference type="KEGG" id="ehx:EMIHUDRAFT_73174"/>
<dbReference type="Gene3D" id="3.30.1130.10">
    <property type="match status" value="1"/>
</dbReference>
<dbReference type="HOGENOM" id="CLU_049768_3_4_1"/>
<evidence type="ECO:0000256" key="5">
    <source>
        <dbReference type="ARBA" id="ARBA00022801"/>
    </source>
</evidence>
<dbReference type="EC" id="3.5.4.16" evidence="3"/>
<dbReference type="GO" id="GO:0006729">
    <property type="term" value="P:tetrahydrobiopterin biosynthetic process"/>
    <property type="evidence" value="ECO:0007669"/>
    <property type="project" value="TreeGrafter"/>
</dbReference>
<dbReference type="GeneID" id="17273700"/>
<evidence type="ECO:0000259" key="7">
    <source>
        <dbReference type="Pfam" id="PF01227"/>
    </source>
</evidence>
<dbReference type="GO" id="GO:0003934">
    <property type="term" value="F:GTP cyclohydrolase I activity"/>
    <property type="evidence" value="ECO:0007669"/>
    <property type="project" value="UniProtKB-EC"/>
</dbReference>
<dbReference type="InterPro" id="IPR001474">
    <property type="entry name" value="GTP_CycHdrlase_I"/>
</dbReference>
<dbReference type="GO" id="GO:0005525">
    <property type="term" value="F:GTP binding"/>
    <property type="evidence" value="ECO:0007669"/>
    <property type="project" value="TreeGrafter"/>
</dbReference>
<accession>A0A0D3JXC0</accession>
<dbReference type="PANTHER" id="PTHR11109">
    <property type="entry name" value="GTP CYCLOHYDROLASE I"/>
    <property type="match status" value="1"/>
</dbReference>
<dbReference type="EnsemblProtists" id="EOD28155">
    <property type="protein sequence ID" value="EOD28155"/>
    <property type="gene ID" value="EMIHUDRAFT_73174"/>
</dbReference>
<dbReference type="RefSeq" id="XP_005780584.1">
    <property type="nucleotide sequence ID" value="XM_005780527.1"/>
</dbReference>
<reference evidence="8" key="2">
    <citation type="submission" date="2024-10" db="UniProtKB">
        <authorList>
            <consortium name="EnsemblProtists"/>
        </authorList>
    </citation>
    <scope>IDENTIFICATION</scope>
</reference>
<feature type="domain" description="GTP cyclohydrolase I" evidence="7">
    <location>
        <begin position="9"/>
        <end position="159"/>
    </location>
</feature>
<evidence type="ECO:0000256" key="1">
    <source>
        <dbReference type="ARBA" id="ARBA00005080"/>
    </source>
</evidence>
<proteinExistence type="inferred from homology"/>
<dbReference type="PaxDb" id="2903-EOD28155"/>
<dbReference type="eggNOG" id="KOG2698">
    <property type="taxonomic scope" value="Eukaryota"/>
</dbReference>
<evidence type="ECO:0000313" key="8">
    <source>
        <dbReference type="EnsemblProtists" id="EOD28155"/>
    </source>
</evidence>